<dbReference type="InterPro" id="IPR013196">
    <property type="entry name" value="HTH_11"/>
</dbReference>
<dbReference type="PANTHER" id="PTHR30185">
    <property type="entry name" value="CRYPTIC BETA-GLUCOSIDE BGL OPERON ANTITERMINATOR"/>
    <property type="match status" value="1"/>
</dbReference>
<evidence type="ECO:0000256" key="2">
    <source>
        <dbReference type="ARBA" id="ARBA00022737"/>
    </source>
</evidence>
<name>A0A2H6CPH9_TETHA</name>
<evidence type="ECO:0000259" key="7">
    <source>
        <dbReference type="PROSITE" id="PS51099"/>
    </source>
</evidence>
<evidence type="ECO:0000256" key="3">
    <source>
        <dbReference type="ARBA" id="ARBA00023015"/>
    </source>
</evidence>
<evidence type="ECO:0000256" key="4">
    <source>
        <dbReference type="ARBA" id="ARBA00023159"/>
    </source>
</evidence>
<feature type="domain" description="PTS EIIA type-2" evidence="6">
    <location>
        <begin position="469"/>
        <end position="617"/>
    </location>
</feature>
<evidence type="ECO:0000313" key="9">
    <source>
        <dbReference type="EMBL" id="GBD67448.1"/>
    </source>
</evidence>
<keyword evidence="5" id="KW-0804">Transcription</keyword>
<keyword evidence="3" id="KW-0805">Transcription regulation</keyword>
<dbReference type="InterPro" id="IPR036390">
    <property type="entry name" value="WH_DNA-bd_sf"/>
</dbReference>
<evidence type="ECO:0000259" key="6">
    <source>
        <dbReference type="PROSITE" id="PS51094"/>
    </source>
</evidence>
<dbReference type="InterPro" id="IPR036388">
    <property type="entry name" value="WH-like_DNA-bd_sf"/>
</dbReference>
<dbReference type="Pfam" id="PF08279">
    <property type="entry name" value="HTH_11"/>
    <property type="match status" value="1"/>
</dbReference>
<dbReference type="GO" id="GO:0009401">
    <property type="term" value="P:phosphoenolpyruvate-dependent sugar phosphotransferase system"/>
    <property type="evidence" value="ECO:0007669"/>
    <property type="project" value="InterPro"/>
</dbReference>
<dbReference type="Gene3D" id="3.40.50.2300">
    <property type="match status" value="1"/>
</dbReference>
<dbReference type="Pfam" id="PF00874">
    <property type="entry name" value="PRD"/>
    <property type="match status" value="1"/>
</dbReference>
<dbReference type="Gene3D" id="1.10.1790.10">
    <property type="entry name" value="PRD domain"/>
    <property type="match status" value="1"/>
</dbReference>
<dbReference type="Pfam" id="PF05043">
    <property type="entry name" value="Mga"/>
    <property type="match status" value="1"/>
</dbReference>
<dbReference type="CDD" id="cd05568">
    <property type="entry name" value="PTS_IIB_bgl_like"/>
    <property type="match status" value="1"/>
</dbReference>
<dbReference type="AlphaFoldDB" id="A0A2H6CPH9"/>
<evidence type="ECO:0000313" key="10">
    <source>
        <dbReference type="Proteomes" id="UP000236214"/>
    </source>
</evidence>
<evidence type="ECO:0000259" key="8">
    <source>
        <dbReference type="PROSITE" id="PS51372"/>
    </source>
</evidence>
<dbReference type="SUPFAM" id="SSF52794">
    <property type="entry name" value="PTS system IIB component-like"/>
    <property type="match status" value="1"/>
</dbReference>
<gene>
    <name evidence="9" type="ORF">TEHN7118_0254</name>
</gene>
<proteinExistence type="predicted"/>
<dbReference type="RefSeq" id="WP_069028735.1">
    <property type="nucleotide sequence ID" value="NZ_BDEB01000163.1"/>
</dbReference>
<dbReference type="GO" id="GO:0006355">
    <property type="term" value="P:regulation of DNA-templated transcription"/>
    <property type="evidence" value="ECO:0007669"/>
    <property type="project" value="InterPro"/>
</dbReference>
<dbReference type="InterPro" id="IPR036095">
    <property type="entry name" value="PTS_EIIB-like_sf"/>
</dbReference>
<dbReference type="InterPro" id="IPR011608">
    <property type="entry name" value="PRD"/>
</dbReference>
<organism evidence="9 10">
    <name type="scientific">Tetragenococcus halophilus subsp. halophilus</name>
    <dbReference type="NCBI Taxonomy" id="1513897"/>
    <lineage>
        <taxon>Bacteria</taxon>
        <taxon>Bacillati</taxon>
        <taxon>Bacillota</taxon>
        <taxon>Bacilli</taxon>
        <taxon>Lactobacillales</taxon>
        <taxon>Enterococcaceae</taxon>
        <taxon>Tetragenococcus</taxon>
    </lineage>
</organism>
<dbReference type="GO" id="GO:0008982">
    <property type="term" value="F:protein-N(PI)-phosphohistidine-sugar phosphotransferase activity"/>
    <property type="evidence" value="ECO:0007669"/>
    <property type="project" value="InterPro"/>
</dbReference>
<evidence type="ECO:0000256" key="1">
    <source>
        <dbReference type="ARBA" id="ARBA00022679"/>
    </source>
</evidence>
<dbReference type="GeneID" id="64053532"/>
<dbReference type="InterPro" id="IPR013011">
    <property type="entry name" value="PTS_EIIB_2"/>
</dbReference>
<accession>A0A2H6CPH9</accession>
<dbReference type="InterPro" id="IPR050661">
    <property type="entry name" value="BglG_antiterminators"/>
</dbReference>
<dbReference type="InterPro" id="IPR036634">
    <property type="entry name" value="PRD_sf"/>
</dbReference>
<dbReference type="InterPro" id="IPR016152">
    <property type="entry name" value="PTrfase/Anion_transptr"/>
</dbReference>
<dbReference type="Gene3D" id="3.40.930.10">
    <property type="entry name" value="Mannitol-specific EII, Chain A"/>
    <property type="match status" value="1"/>
</dbReference>
<dbReference type="SUPFAM" id="SSF46785">
    <property type="entry name" value="Winged helix' DNA-binding domain"/>
    <property type="match status" value="1"/>
</dbReference>
<dbReference type="PROSITE" id="PS51099">
    <property type="entry name" value="PTS_EIIB_TYPE_2"/>
    <property type="match status" value="1"/>
</dbReference>
<comment type="caution">
    <text evidence="9">The sequence shown here is derived from an EMBL/GenBank/DDBJ whole genome shotgun (WGS) entry which is preliminary data.</text>
</comment>
<dbReference type="InterPro" id="IPR002178">
    <property type="entry name" value="PTS_EIIA_type-2_dom"/>
</dbReference>
<evidence type="ECO:0000256" key="5">
    <source>
        <dbReference type="ARBA" id="ARBA00023163"/>
    </source>
</evidence>
<dbReference type="PROSITE" id="PS51094">
    <property type="entry name" value="PTS_EIIA_TYPE_2"/>
    <property type="match status" value="1"/>
</dbReference>
<dbReference type="InterPro" id="IPR007737">
    <property type="entry name" value="Mga_HTH"/>
</dbReference>
<dbReference type="SUPFAM" id="SSF63520">
    <property type="entry name" value="PTS-regulatory domain, PRD"/>
    <property type="match status" value="1"/>
</dbReference>
<dbReference type="Gene3D" id="1.10.10.10">
    <property type="entry name" value="Winged helix-like DNA-binding domain superfamily/Winged helix DNA-binding domain"/>
    <property type="match status" value="2"/>
</dbReference>
<keyword evidence="1" id="KW-0808">Transferase</keyword>
<reference evidence="9 10" key="1">
    <citation type="submission" date="2016-05" db="EMBL/GenBank/DDBJ databases">
        <title>Whole genome sequencing of Tetragenococcus halophilus subsp. halophilus NISL 7118.</title>
        <authorList>
            <person name="Shiwa Y."/>
            <person name="Nishimura I."/>
            <person name="Yoshikawa H."/>
            <person name="Koyama Y."/>
            <person name="Oguma T."/>
        </authorList>
    </citation>
    <scope>NUCLEOTIDE SEQUENCE [LARGE SCALE GENOMIC DNA]</scope>
    <source>
        <strain evidence="9 10">NISL 7118</strain>
    </source>
</reference>
<dbReference type="Proteomes" id="UP000236214">
    <property type="component" value="Unassembled WGS sequence"/>
</dbReference>
<sequence>MAVVNRWYQILQLLVTRKQMTTTELEQKLSISRQTIRSSIKALNEELTDIAEIKQKDHMYQLNVKNFERFEEVMVGDLKKTSDFNSANKRIAFMLKRLIESNDFIAMDELSEELGVSRGTTANDTKEMKRLVRFFNVKVSGTPNRGMRIYGSEFDLRLLYIYHVQDYFADDFLPSEILQLVDQIAQVGQVSKMYTALLKKTIATVIKRIEGGYLLETMPHDYINYVRSYEGIERLMYRLELAFGITLSENEKSFICFPLSLSSNQLKSIQDENEKELKVRFEQMMAHIHNALVVDLDEKSLFVDMKYHLMYLFNRLLFHFEIQDLFYGEIENQYPFAYELAKVGMARLEKELNRKAPAVEVSYLALYFELAIRKQTDKAVQKEIAIVCSTGKGTALIIQRQIEKVVGTEIKITHFSEEEYKQQDLNQYFAVFSTIPLKNVKSSTPVVHITNLFNTEWLRDEWERVNEIRSRSFENITFRFTKLDFTKSYNENLKEMVQKLTQEDIVDTQFESRVFEREEKHTTIYEAGVAFPHTINKKSEQIILSLGVFPQETLKTSSGKVELIILLAIPEALSEGDESELLKLYDFVFAFTTSKQLRKELRQLEDLSELKDWMNRRFLS</sequence>
<keyword evidence="2" id="KW-0677">Repeat</keyword>
<keyword evidence="4" id="KW-0010">Activator</keyword>
<keyword evidence="10" id="KW-1185">Reference proteome</keyword>
<dbReference type="EMBL" id="BDEC01000008">
    <property type="protein sequence ID" value="GBD67448.1"/>
    <property type="molecule type" value="Genomic_DNA"/>
</dbReference>
<dbReference type="SUPFAM" id="SSF55804">
    <property type="entry name" value="Phoshotransferase/anion transport protein"/>
    <property type="match status" value="1"/>
</dbReference>
<feature type="domain" description="PRD" evidence="8">
    <location>
        <begin position="272"/>
        <end position="378"/>
    </location>
</feature>
<dbReference type="PANTHER" id="PTHR30185:SF13">
    <property type="entry name" value="LICABCH OPERON REGULATOR-RELATED"/>
    <property type="match status" value="1"/>
</dbReference>
<feature type="domain" description="PTS EIIB type-2" evidence="7">
    <location>
        <begin position="382"/>
        <end position="470"/>
    </location>
</feature>
<dbReference type="Pfam" id="PF00359">
    <property type="entry name" value="PTS_EIIA_2"/>
    <property type="match status" value="1"/>
</dbReference>
<dbReference type="PROSITE" id="PS51372">
    <property type="entry name" value="PRD_2"/>
    <property type="match status" value="1"/>
</dbReference>
<protein>
    <submittedName>
        <fullName evidence="9">Uncharacterized protein</fullName>
    </submittedName>
</protein>